<keyword evidence="3 9" id="KW-0812">Transmembrane</keyword>
<keyword evidence="6" id="KW-0051">Antiviral defense</keyword>
<keyword evidence="2" id="KW-1003">Cell membrane</keyword>
<reference evidence="11 12" key="1">
    <citation type="submission" date="2014-04" db="EMBL/GenBank/DDBJ databases">
        <title>A comprehensive comparison of genomes of Erythrobacter spp. Strains.</title>
        <authorList>
            <person name="Zheng Q."/>
        </authorList>
    </citation>
    <scope>NUCLEOTIDE SEQUENCE [LARGE SCALE GENOMIC DNA]</scope>
    <source>
        <strain evidence="11 12">DSM 8509</strain>
    </source>
</reference>
<keyword evidence="7 9" id="KW-0472">Membrane</keyword>
<evidence type="ECO:0000256" key="1">
    <source>
        <dbReference type="ARBA" id="ARBA00004236"/>
    </source>
</evidence>
<gene>
    <name evidence="11" type="ORF">EH32_01500</name>
</gene>
<dbReference type="Proteomes" id="UP000027866">
    <property type="component" value="Unassembled WGS sequence"/>
</dbReference>
<accession>A0A074MGP8</accession>
<dbReference type="GO" id="GO:0051607">
    <property type="term" value="P:defense response to virus"/>
    <property type="evidence" value="ECO:0007669"/>
    <property type="project" value="UniProtKB-KW"/>
</dbReference>
<evidence type="ECO:0000256" key="9">
    <source>
        <dbReference type="SAM" id="Phobius"/>
    </source>
</evidence>
<evidence type="ECO:0000256" key="6">
    <source>
        <dbReference type="ARBA" id="ARBA00023118"/>
    </source>
</evidence>
<feature type="transmembrane region" description="Helical" evidence="9">
    <location>
        <begin position="67"/>
        <end position="86"/>
    </location>
</feature>
<dbReference type="GO" id="GO:0000166">
    <property type="term" value="F:nucleotide binding"/>
    <property type="evidence" value="ECO:0007669"/>
    <property type="project" value="UniProtKB-KW"/>
</dbReference>
<feature type="transmembrane region" description="Helical" evidence="9">
    <location>
        <begin position="178"/>
        <end position="199"/>
    </location>
</feature>
<evidence type="ECO:0000256" key="8">
    <source>
        <dbReference type="SAM" id="MobiDB-lite"/>
    </source>
</evidence>
<comment type="caution">
    <text evidence="11">The sequence shown here is derived from an EMBL/GenBank/DDBJ whole genome shotgun (WGS) entry which is preliminary data.</text>
</comment>
<evidence type="ECO:0000313" key="11">
    <source>
        <dbReference type="EMBL" id="KEO91028.1"/>
    </source>
</evidence>
<feature type="transmembrane region" description="Helical" evidence="9">
    <location>
        <begin position="92"/>
        <end position="113"/>
    </location>
</feature>
<dbReference type="EMBL" id="JMIX01000011">
    <property type="protein sequence ID" value="KEO91028.1"/>
    <property type="molecule type" value="Genomic_DNA"/>
</dbReference>
<evidence type="ECO:0000256" key="3">
    <source>
        <dbReference type="ARBA" id="ARBA00022692"/>
    </source>
</evidence>
<dbReference type="AlphaFoldDB" id="A0A074MGP8"/>
<keyword evidence="5 9" id="KW-1133">Transmembrane helix</keyword>
<feature type="domain" description="Pycsar effector protein" evidence="10">
    <location>
        <begin position="47"/>
        <end position="198"/>
    </location>
</feature>
<protein>
    <recommendedName>
        <fullName evidence="10">Pycsar effector protein domain-containing protein</fullName>
    </recommendedName>
</protein>
<dbReference type="Pfam" id="PF18967">
    <property type="entry name" value="PycTM"/>
    <property type="match status" value="1"/>
</dbReference>
<dbReference type="GO" id="GO:0005886">
    <property type="term" value="C:plasma membrane"/>
    <property type="evidence" value="ECO:0007669"/>
    <property type="project" value="UniProtKB-SubCell"/>
</dbReference>
<comment type="subcellular location">
    <subcellularLocation>
        <location evidence="1">Cell membrane</location>
    </subcellularLocation>
</comment>
<proteinExistence type="predicted"/>
<evidence type="ECO:0000259" key="10">
    <source>
        <dbReference type="Pfam" id="PF18967"/>
    </source>
</evidence>
<keyword evidence="12" id="KW-1185">Reference proteome</keyword>
<name>A0A074MGP8_9SPHN</name>
<feature type="region of interest" description="Disordered" evidence="8">
    <location>
        <begin position="1"/>
        <end position="34"/>
    </location>
</feature>
<feature type="compositionally biased region" description="Polar residues" evidence="8">
    <location>
        <begin position="1"/>
        <end position="11"/>
    </location>
</feature>
<evidence type="ECO:0000256" key="5">
    <source>
        <dbReference type="ARBA" id="ARBA00022989"/>
    </source>
</evidence>
<evidence type="ECO:0000313" key="12">
    <source>
        <dbReference type="Proteomes" id="UP000027866"/>
    </source>
</evidence>
<organism evidence="11 12">
    <name type="scientific">Erythrobacter litoralis</name>
    <dbReference type="NCBI Taxonomy" id="39960"/>
    <lineage>
        <taxon>Bacteria</taxon>
        <taxon>Pseudomonadati</taxon>
        <taxon>Pseudomonadota</taxon>
        <taxon>Alphaproteobacteria</taxon>
        <taxon>Sphingomonadales</taxon>
        <taxon>Erythrobacteraceae</taxon>
        <taxon>Erythrobacter/Porphyrobacter group</taxon>
        <taxon>Erythrobacter</taxon>
    </lineage>
</organism>
<evidence type="ECO:0000256" key="2">
    <source>
        <dbReference type="ARBA" id="ARBA00022475"/>
    </source>
</evidence>
<sequence length="209" mass="23227">MHVNQANSSEKTGGDEESCTESRQSRSDPGSDHMLVAPEQWPASAIHLLRTVQINTLTLSQMADQKANIMIGATFVVFSLSVTRLTGEAITLATLCLAATALLSSLCAVIAVLPTFGAPPRQDEQFNLLFFGHFASLDEEQWKARLMEELGRDSAVFETMMHDIYQNGRVLHRRKYRFLAYGYRIFLGGLLLTMLVFAWEYSSEASATV</sequence>
<keyword evidence="4" id="KW-0547">Nucleotide-binding</keyword>
<evidence type="ECO:0000256" key="4">
    <source>
        <dbReference type="ARBA" id="ARBA00022741"/>
    </source>
</evidence>
<evidence type="ECO:0000256" key="7">
    <source>
        <dbReference type="ARBA" id="ARBA00023136"/>
    </source>
</evidence>
<dbReference type="InterPro" id="IPR043760">
    <property type="entry name" value="PycTM_dom"/>
</dbReference>